<comment type="subcellular location">
    <subcellularLocation>
        <location evidence="1">Nucleus</location>
    </subcellularLocation>
</comment>
<evidence type="ECO:0000256" key="7">
    <source>
        <dbReference type="ARBA" id="ARBA00023125"/>
    </source>
</evidence>
<keyword evidence="7" id="KW-0238">DNA-binding</keyword>
<dbReference type="FunFam" id="3.30.160.60:FF:002343">
    <property type="entry name" value="Zinc finger protein 33A"/>
    <property type="match status" value="1"/>
</dbReference>
<dbReference type="FunFam" id="3.30.160.60:FF:000557">
    <property type="entry name" value="zinc finger and SCAN domain-containing protein 29"/>
    <property type="match status" value="1"/>
</dbReference>
<dbReference type="Proteomes" id="UP000694523">
    <property type="component" value="Unplaced"/>
</dbReference>
<evidence type="ECO:0000256" key="2">
    <source>
        <dbReference type="ARBA" id="ARBA00022723"/>
    </source>
</evidence>
<dbReference type="InterPro" id="IPR036236">
    <property type="entry name" value="Znf_C2H2_sf"/>
</dbReference>
<keyword evidence="5" id="KW-0862">Zinc</keyword>
<evidence type="ECO:0000256" key="5">
    <source>
        <dbReference type="ARBA" id="ARBA00022833"/>
    </source>
</evidence>
<feature type="domain" description="C2H2-type" evidence="12">
    <location>
        <begin position="78"/>
        <end position="105"/>
    </location>
</feature>
<keyword evidence="4 10" id="KW-0863">Zinc-finger</keyword>
<evidence type="ECO:0000256" key="6">
    <source>
        <dbReference type="ARBA" id="ARBA00023015"/>
    </source>
</evidence>
<dbReference type="GO" id="GO:0010468">
    <property type="term" value="P:regulation of gene expression"/>
    <property type="evidence" value="ECO:0007669"/>
    <property type="project" value="TreeGrafter"/>
</dbReference>
<evidence type="ECO:0000256" key="11">
    <source>
        <dbReference type="SAM" id="MobiDB-lite"/>
    </source>
</evidence>
<evidence type="ECO:0000256" key="8">
    <source>
        <dbReference type="ARBA" id="ARBA00023163"/>
    </source>
</evidence>
<dbReference type="PROSITE" id="PS50157">
    <property type="entry name" value="ZINC_FINGER_C2H2_2"/>
    <property type="match status" value="3"/>
</dbReference>
<reference evidence="13" key="2">
    <citation type="submission" date="2025-09" db="UniProtKB">
        <authorList>
            <consortium name="Ensembl"/>
        </authorList>
    </citation>
    <scope>IDENTIFICATION</scope>
</reference>
<dbReference type="AlphaFoldDB" id="A0A8C6V8Y8"/>
<dbReference type="GO" id="GO:0008270">
    <property type="term" value="F:zinc ion binding"/>
    <property type="evidence" value="ECO:0007669"/>
    <property type="project" value="UniProtKB-KW"/>
</dbReference>
<evidence type="ECO:0000256" key="4">
    <source>
        <dbReference type="ARBA" id="ARBA00022771"/>
    </source>
</evidence>
<dbReference type="SUPFAM" id="SSF57667">
    <property type="entry name" value="beta-beta-alpha zinc fingers"/>
    <property type="match status" value="2"/>
</dbReference>
<dbReference type="SMART" id="SM00355">
    <property type="entry name" value="ZnF_C2H2"/>
    <property type="match status" value="3"/>
</dbReference>
<evidence type="ECO:0000256" key="10">
    <source>
        <dbReference type="PROSITE-ProRule" id="PRU00042"/>
    </source>
</evidence>
<evidence type="ECO:0000256" key="9">
    <source>
        <dbReference type="ARBA" id="ARBA00023242"/>
    </source>
</evidence>
<sequence length="157" mass="17787">GPDPEPESRTGQSGHWSEFETGNHRDLTDQTGARRTSATVDNGETSGKPFSCSYCEKTFALKSNLVNHRRTHTGEKPFSCSFCEKTFAQKSHLDNHRRTHTGEKPHGCSICNKAFSKHQLTRHIRVHTGEKPFSCSYCEKTFARNPAKDERKTVLNY</sequence>
<dbReference type="PANTHER" id="PTHR16515">
    <property type="entry name" value="PR DOMAIN ZINC FINGER PROTEIN"/>
    <property type="match status" value="1"/>
</dbReference>
<dbReference type="GO" id="GO:0003677">
    <property type="term" value="F:DNA binding"/>
    <property type="evidence" value="ECO:0007669"/>
    <property type="project" value="UniProtKB-KW"/>
</dbReference>
<dbReference type="FunFam" id="3.30.160.60:FF:002716">
    <property type="entry name" value="Zinc finger protein 212"/>
    <property type="match status" value="1"/>
</dbReference>
<dbReference type="Pfam" id="PF00096">
    <property type="entry name" value="zf-C2H2"/>
    <property type="match status" value="3"/>
</dbReference>
<evidence type="ECO:0000313" key="14">
    <source>
        <dbReference type="Proteomes" id="UP000694523"/>
    </source>
</evidence>
<keyword evidence="3" id="KW-0677">Repeat</keyword>
<evidence type="ECO:0000313" key="13">
    <source>
        <dbReference type="Ensembl" id="ENSNMLP00000044622.1"/>
    </source>
</evidence>
<dbReference type="Gene3D" id="3.30.160.60">
    <property type="entry name" value="Classic Zinc Finger"/>
    <property type="match status" value="4"/>
</dbReference>
<dbReference type="InterPro" id="IPR050331">
    <property type="entry name" value="Zinc_finger"/>
</dbReference>
<dbReference type="PANTHER" id="PTHR16515:SF49">
    <property type="entry name" value="GASTRULA ZINC FINGER PROTEIN XLCGF49.1-LIKE-RELATED"/>
    <property type="match status" value="1"/>
</dbReference>
<feature type="compositionally biased region" description="Polar residues" evidence="11">
    <location>
        <begin position="29"/>
        <end position="45"/>
    </location>
</feature>
<protein>
    <recommendedName>
        <fullName evidence="12">C2H2-type domain-containing protein</fullName>
    </recommendedName>
</protein>
<evidence type="ECO:0000256" key="1">
    <source>
        <dbReference type="ARBA" id="ARBA00004123"/>
    </source>
</evidence>
<dbReference type="GO" id="GO:0005634">
    <property type="term" value="C:nucleus"/>
    <property type="evidence" value="ECO:0007669"/>
    <property type="project" value="UniProtKB-SubCell"/>
</dbReference>
<dbReference type="PROSITE" id="PS00028">
    <property type="entry name" value="ZINC_FINGER_C2H2_1"/>
    <property type="match status" value="2"/>
</dbReference>
<keyword evidence="9" id="KW-0539">Nucleus</keyword>
<feature type="region of interest" description="Disordered" evidence="11">
    <location>
        <begin position="1"/>
        <end position="45"/>
    </location>
</feature>
<evidence type="ECO:0000259" key="12">
    <source>
        <dbReference type="PROSITE" id="PS50157"/>
    </source>
</evidence>
<reference evidence="13" key="1">
    <citation type="submission" date="2025-08" db="UniProtKB">
        <authorList>
            <consortium name="Ensembl"/>
        </authorList>
    </citation>
    <scope>IDENTIFICATION</scope>
</reference>
<feature type="compositionally biased region" description="Basic and acidic residues" evidence="11">
    <location>
        <begin position="17"/>
        <end position="28"/>
    </location>
</feature>
<keyword evidence="2" id="KW-0479">Metal-binding</keyword>
<evidence type="ECO:0000256" key="3">
    <source>
        <dbReference type="ARBA" id="ARBA00022737"/>
    </source>
</evidence>
<dbReference type="InterPro" id="IPR013087">
    <property type="entry name" value="Znf_C2H2_type"/>
</dbReference>
<keyword evidence="14" id="KW-1185">Reference proteome</keyword>
<name>A0A8C6V8Y8_9GOBI</name>
<keyword evidence="8" id="KW-0804">Transcription</keyword>
<organism evidence="13 14">
    <name type="scientific">Neogobius melanostomus</name>
    <name type="common">round goby</name>
    <dbReference type="NCBI Taxonomy" id="47308"/>
    <lineage>
        <taxon>Eukaryota</taxon>
        <taxon>Metazoa</taxon>
        <taxon>Chordata</taxon>
        <taxon>Craniata</taxon>
        <taxon>Vertebrata</taxon>
        <taxon>Euteleostomi</taxon>
        <taxon>Actinopterygii</taxon>
        <taxon>Neopterygii</taxon>
        <taxon>Teleostei</taxon>
        <taxon>Neoteleostei</taxon>
        <taxon>Acanthomorphata</taxon>
        <taxon>Gobiaria</taxon>
        <taxon>Gobiiformes</taxon>
        <taxon>Gobioidei</taxon>
        <taxon>Gobiidae</taxon>
        <taxon>Benthophilinae</taxon>
        <taxon>Neogobiini</taxon>
        <taxon>Neogobius</taxon>
    </lineage>
</organism>
<feature type="domain" description="C2H2-type" evidence="12">
    <location>
        <begin position="50"/>
        <end position="77"/>
    </location>
</feature>
<dbReference type="Ensembl" id="ENSNMLT00000049543.1">
    <property type="protein sequence ID" value="ENSNMLP00000044622.1"/>
    <property type="gene ID" value="ENSNMLG00000027014.1"/>
</dbReference>
<keyword evidence="6" id="KW-0805">Transcription regulation</keyword>
<accession>A0A8C6V8Y8</accession>
<proteinExistence type="predicted"/>
<feature type="domain" description="C2H2-type" evidence="12">
    <location>
        <begin position="106"/>
        <end position="132"/>
    </location>
</feature>